<reference evidence="2 3" key="1">
    <citation type="submission" date="2021-03" db="EMBL/GenBank/DDBJ databases">
        <title>Sequencing the genomes of 1000 actinobacteria strains.</title>
        <authorList>
            <person name="Klenk H.-P."/>
        </authorList>
    </citation>
    <scope>NUCLEOTIDE SEQUENCE [LARGE SCALE GENOMIC DNA]</scope>
    <source>
        <strain evidence="2 3">DSM 13468</strain>
    </source>
</reference>
<evidence type="ECO:0000256" key="1">
    <source>
        <dbReference type="SAM" id="Phobius"/>
    </source>
</evidence>
<keyword evidence="1" id="KW-0812">Transmembrane</keyword>
<feature type="transmembrane region" description="Helical" evidence="1">
    <location>
        <begin position="181"/>
        <end position="212"/>
    </location>
</feature>
<organism evidence="2 3">
    <name type="scientific">Microbacterium phyllosphaerae</name>
    <dbReference type="NCBI Taxonomy" id="124798"/>
    <lineage>
        <taxon>Bacteria</taxon>
        <taxon>Bacillati</taxon>
        <taxon>Actinomycetota</taxon>
        <taxon>Actinomycetes</taxon>
        <taxon>Micrococcales</taxon>
        <taxon>Microbacteriaceae</taxon>
        <taxon>Microbacterium</taxon>
    </lineage>
</organism>
<feature type="transmembrane region" description="Helical" evidence="1">
    <location>
        <begin position="233"/>
        <end position="252"/>
    </location>
</feature>
<dbReference type="EMBL" id="JAGIOA010000001">
    <property type="protein sequence ID" value="MBP2376872.1"/>
    <property type="molecule type" value="Genomic_DNA"/>
</dbReference>
<keyword evidence="1" id="KW-0472">Membrane</keyword>
<feature type="transmembrane region" description="Helical" evidence="1">
    <location>
        <begin position="128"/>
        <end position="147"/>
    </location>
</feature>
<evidence type="ECO:0000313" key="2">
    <source>
        <dbReference type="EMBL" id="MBP2376872.1"/>
    </source>
</evidence>
<dbReference type="RefSeq" id="WP_210096289.1">
    <property type="nucleotide sequence ID" value="NZ_BAAAIO010000001.1"/>
</dbReference>
<evidence type="ECO:0000313" key="3">
    <source>
        <dbReference type="Proteomes" id="UP000703720"/>
    </source>
</evidence>
<accession>A0ABS4WL02</accession>
<feature type="transmembrane region" description="Helical" evidence="1">
    <location>
        <begin position="71"/>
        <end position="90"/>
    </location>
</feature>
<keyword evidence="3" id="KW-1185">Reference proteome</keyword>
<comment type="caution">
    <text evidence="2">The sequence shown here is derived from an EMBL/GenBank/DDBJ whole genome shotgun (WGS) entry which is preliminary data.</text>
</comment>
<proteinExistence type="predicted"/>
<keyword evidence="1" id="KW-1133">Transmembrane helix</keyword>
<name>A0ABS4WL02_9MICO</name>
<dbReference type="Proteomes" id="UP000703720">
    <property type="component" value="Unassembled WGS sequence"/>
</dbReference>
<sequence length="268" mass="28559">MILLIKALWALGGVVLGLPVTAAMAELPNHTGGRVSLAVARDNARQATIPRRRRKAPTVSRKQPSDPWDEFLGWALGVIVAVYLYALWAVTIAVTMFWVSVALLAVAITVFATLYFRRAFGGGRTAGLLTMTLAYAVVGVLVALWLIEPPLHGVLPAALEALKSDAEGGIFPYLLPLGAQLLGALACFAVLLSSIAVCLANISAVLMEVQAVGHRLLWKPLFRATRGTTAPNVGWWFAVLAAFALIFSSGLATEWMMNLQSIPVDGAS</sequence>
<protein>
    <submittedName>
        <fullName evidence="2">Uncharacterized protein</fullName>
    </submittedName>
</protein>
<gene>
    <name evidence="2" type="ORF">JOF42_000367</name>
</gene>
<feature type="transmembrane region" description="Helical" evidence="1">
    <location>
        <begin position="96"/>
        <end position="116"/>
    </location>
</feature>